<dbReference type="Pfam" id="PF17185">
    <property type="entry name" value="NlpE_C"/>
    <property type="match status" value="1"/>
</dbReference>
<accession>A0A7X6BLE5</accession>
<organism evidence="2 4">
    <name type="scientific">Butyricimonas paravirosa</name>
    <dbReference type="NCBI Taxonomy" id="1472417"/>
    <lineage>
        <taxon>Bacteria</taxon>
        <taxon>Pseudomonadati</taxon>
        <taxon>Bacteroidota</taxon>
        <taxon>Bacteroidia</taxon>
        <taxon>Bacteroidales</taxon>
        <taxon>Odoribacteraceae</taxon>
        <taxon>Butyricimonas</taxon>
    </lineage>
</organism>
<dbReference type="AlphaFoldDB" id="A0A7X6BLE5"/>
<dbReference type="Proteomes" id="UP000576368">
    <property type="component" value="Unassembled WGS sequence"/>
</dbReference>
<dbReference type="EMBL" id="CP043839">
    <property type="protein sequence ID" value="WOF11503.1"/>
    <property type="molecule type" value="Genomic_DNA"/>
</dbReference>
<keyword evidence="5" id="KW-1185">Reference proteome</keyword>
<dbReference type="GeneID" id="86890453"/>
<evidence type="ECO:0000313" key="4">
    <source>
        <dbReference type="Proteomes" id="UP000576368"/>
    </source>
</evidence>
<name>A0A7X6BLE5_9BACT</name>
<reference evidence="2 4" key="2">
    <citation type="submission" date="2020-03" db="EMBL/GenBank/DDBJ databases">
        <title>Genomic Encyclopedia of Type Strains, Phase IV (KMG-IV): sequencing the most valuable type-strain genomes for metagenomic binning, comparative biology and taxonomic classification.</title>
        <authorList>
            <person name="Goeker M."/>
        </authorList>
    </citation>
    <scope>NUCLEOTIDE SEQUENCE [LARGE SCALE GENOMIC DNA]</scope>
    <source>
        <strain evidence="2 4">DSM 105722</strain>
    </source>
</reference>
<reference evidence="3 5" key="1">
    <citation type="submission" date="2019-09" db="EMBL/GenBank/DDBJ databases">
        <title>Butyricimonas paravirosa DSM 105722 (=214-4 = JCM 18677 = CCUG 65563).</title>
        <authorList>
            <person name="Le Roy T."/>
            <person name="Cani P.D."/>
        </authorList>
    </citation>
    <scope>NUCLEOTIDE SEQUENCE [LARGE SCALE GENOMIC DNA]</scope>
    <source>
        <strain evidence="3 5">DSM 105722</strain>
    </source>
</reference>
<evidence type="ECO:0000313" key="2">
    <source>
        <dbReference type="EMBL" id="NJC20369.1"/>
    </source>
</evidence>
<dbReference type="RefSeq" id="WP_118302027.1">
    <property type="nucleotide sequence ID" value="NZ_BMPA01000016.1"/>
</dbReference>
<sequence>MKTMILITLLLPMALLNGCKDKTQGKASNIPDSTFAATPAITNNYYFAGEYQYQTDKATLKDQATGSTFTINNGEIATQLAEQYLALKLSSGKGVSVQLLGHLSPANDVEHTSMNGLTVTQIIGLHPGTNPRGTHLTGDYITYVPNNIKPTERFTFSLHPDYTYTFSIYNLSANSSRNATGKWFLLNKNEIQFTNNPLTSFTNEAFIHDDGKQLTFKLSKRVYYKQESEISL</sequence>
<gene>
    <name evidence="3" type="ORF">F1644_04110</name>
    <name evidence="2" type="ORF">GGR15_004017</name>
</gene>
<dbReference type="InterPro" id="IPR038139">
    <property type="entry name" value="NlpE_C_sf"/>
</dbReference>
<evidence type="ECO:0000259" key="1">
    <source>
        <dbReference type="Pfam" id="PF17185"/>
    </source>
</evidence>
<feature type="domain" description="NlpE C-terminal OB" evidence="1">
    <location>
        <begin position="46"/>
        <end position="129"/>
    </location>
</feature>
<evidence type="ECO:0000313" key="3">
    <source>
        <dbReference type="EMBL" id="WOF11503.1"/>
    </source>
</evidence>
<evidence type="ECO:0000313" key="5">
    <source>
        <dbReference type="Proteomes" id="UP001302374"/>
    </source>
</evidence>
<dbReference type="InterPro" id="IPR033450">
    <property type="entry name" value="NlpE_C"/>
</dbReference>
<protein>
    <recommendedName>
        <fullName evidence="1">NlpE C-terminal OB domain-containing protein</fullName>
    </recommendedName>
</protein>
<dbReference type="EMBL" id="JAATLI010000017">
    <property type="protein sequence ID" value="NJC20369.1"/>
    <property type="molecule type" value="Genomic_DNA"/>
</dbReference>
<proteinExistence type="predicted"/>
<dbReference type="Gene3D" id="2.40.50.540">
    <property type="match status" value="1"/>
</dbReference>
<dbReference type="Proteomes" id="UP001302374">
    <property type="component" value="Chromosome"/>
</dbReference>